<accession>A0A150WGM2</accession>
<dbReference type="InterPro" id="IPR024079">
    <property type="entry name" value="MetalloPept_cat_dom_sf"/>
</dbReference>
<dbReference type="EMBL" id="LUKF01000016">
    <property type="protein sequence ID" value="KYG62124.1"/>
    <property type="molecule type" value="Genomic_DNA"/>
</dbReference>
<dbReference type="Gene3D" id="1.10.1370.10">
    <property type="entry name" value="Neurolysin, domain 3"/>
    <property type="match status" value="1"/>
</dbReference>
<evidence type="ECO:0000313" key="9">
    <source>
        <dbReference type="EMBL" id="KYG62124.1"/>
    </source>
</evidence>
<keyword evidence="4 7" id="KW-0378">Hydrolase</keyword>
<evidence type="ECO:0000256" key="3">
    <source>
        <dbReference type="ARBA" id="ARBA00022723"/>
    </source>
</evidence>
<proteinExistence type="inferred from homology"/>
<dbReference type="OrthoDB" id="5287305at2"/>
<comment type="caution">
    <text evidence="9">The sequence shown here is derived from an EMBL/GenBank/DDBJ whole genome shotgun (WGS) entry which is preliminary data.</text>
</comment>
<dbReference type="Proteomes" id="UP000075391">
    <property type="component" value="Unassembled WGS sequence"/>
</dbReference>
<dbReference type="Gene3D" id="1.10.1370.40">
    <property type="match status" value="1"/>
</dbReference>
<dbReference type="RefSeq" id="WP_063244235.1">
    <property type="nucleotide sequence ID" value="NZ_LUKF01000016.1"/>
</dbReference>
<gene>
    <name evidence="9" type="ORF">AZI85_07970</name>
</gene>
<dbReference type="InterPro" id="IPR045090">
    <property type="entry name" value="Pept_M3A_M3B"/>
</dbReference>
<dbReference type="InterPro" id="IPR024077">
    <property type="entry name" value="Neurolysin/TOP_dom2"/>
</dbReference>
<sequence>MSNPLLQPFTNKDQAVPFDQIKVEHYLPALDEAIKISKENIAKLKSNPATPDFENTIVALEAASELPDRITGIYSNLEVAHADEALQALAKEIYPKVTAFASDVSLDEEIFKRVKAVYDKRDSLNLNKEQARLLEKTYLSFTRNGALLSEKDKETLRNIDQELSVLGPKFSENVLKATNAFEMFLDKKEDVEGLPEGILEGAAAMAEAKGQKGKWLFTLSIPSYLPFMTYAKNRALREKMWRAYASRAYKGTFDNQETVLKIVQLRDQRAKLLGFKTHADFVLAERMAKNPQTVTEFLSKLLKASKDAGKKDLAEVTEYAKKLDGVSDIQPWDFGYYSEKLKEDKYAFNEEDLRPYFQLEKVVDGVFAHAKKLYGLTFKENKDIPVYHPEVKAYEIYEDKSGKYMGLFYTDFFPRETKKGGAWMTQFRGQGLLNGEMKRPHVSIVCNFTKPTPTKPSLLTYDEVRTLFHEFGHALHGMLSEVTYQSLSGTNVYWDFVELPSQIMENWVGEKEGLDLFARHYETNAAMPTDLIEKLKASQKFQAGYASCRQLQFGMMDMAWHSTDPSTIKDVDAFEEKATAETRLFPKIDGANSSCSFSHIFAGGYSAGYYSYKWAEVLDADAFEFFKEKGLFNAEVAQKFKDNVLSKGGTEHPMELYKKFRGREPDPNALLRRDGLI</sequence>
<dbReference type="PANTHER" id="PTHR43660">
    <property type="entry name" value="DIPEPTIDYL CARBOXYPEPTIDASE"/>
    <property type="match status" value="1"/>
</dbReference>
<dbReference type="SUPFAM" id="SSF55486">
    <property type="entry name" value="Metalloproteases ('zincins'), catalytic domain"/>
    <property type="match status" value="1"/>
</dbReference>
<evidence type="ECO:0000256" key="7">
    <source>
        <dbReference type="RuleBase" id="RU003435"/>
    </source>
</evidence>
<dbReference type="GO" id="GO:0005829">
    <property type="term" value="C:cytosol"/>
    <property type="evidence" value="ECO:0007669"/>
    <property type="project" value="UniProtKB-ARBA"/>
</dbReference>
<keyword evidence="5 7" id="KW-0862">Zinc</keyword>
<comment type="similarity">
    <text evidence="1 7">Belongs to the peptidase M3 family.</text>
</comment>
<evidence type="ECO:0000256" key="6">
    <source>
        <dbReference type="ARBA" id="ARBA00023049"/>
    </source>
</evidence>
<dbReference type="GO" id="GO:0004180">
    <property type="term" value="F:carboxypeptidase activity"/>
    <property type="evidence" value="ECO:0007669"/>
    <property type="project" value="TreeGrafter"/>
</dbReference>
<keyword evidence="6 7" id="KW-0482">Metalloprotease</keyword>
<dbReference type="FunFam" id="3.40.390.10:FF:000009">
    <property type="entry name" value="Oligopeptidase A"/>
    <property type="match status" value="1"/>
</dbReference>
<evidence type="ECO:0000256" key="1">
    <source>
        <dbReference type="ARBA" id="ARBA00006040"/>
    </source>
</evidence>
<evidence type="ECO:0000256" key="5">
    <source>
        <dbReference type="ARBA" id="ARBA00022833"/>
    </source>
</evidence>
<keyword evidence="3 7" id="KW-0479">Metal-binding</keyword>
<evidence type="ECO:0000256" key="4">
    <source>
        <dbReference type="ARBA" id="ARBA00022801"/>
    </source>
</evidence>
<comment type="cofactor">
    <cofactor evidence="7">
        <name>Zn(2+)</name>
        <dbReference type="ChEBI" id="CHEBI:29105"/>
    </cofactor>
    <text evidence="7">Binds 1 zinc ion.</text>
</comment>
<dbReference type="GO" id="GO:0046872">
    <property type="term" value="F:metal ion binding"/>
    <property type="evidence" value="ECO:0007669"/>
    <property type="project" value="UniProtKB-UniRule"/>
</dbReference>
<evidence type="ECO:0000313" key="10">
    <source>
        <dbReference type="Proteomes" id="UP000075391"/>
    </source>
</evidence>
<reference evidence="9 10" key="1">
    <citation type="submission" date="2016-03" db="EMBL/GenBank/DDBJ databases">
        <authorList>
            <person name="Ploux O."/>
        </authorList>
    </citation>
    <scope>NUCLEOTIDE SEQUENCE [LARGE SCALE GENOMIC DNA]</scope>
    <source>
        <strain evidence="9 10">BER2</strain>
    </source>
</reference>
<keyword evidence="2 7" id="KW-0645">Protease</keyword>
<name>A0A150WGM2_BDEBC</name>
<dbReference type="InterPro" id="IPR001567">
    <property type="entry name" value="Pept_M3A_M3B_dom"/>
</dbReference>
<dbReference type="PANTHER" id="PTHR43660:SF1">
    <property type="entry name" value="DIPEPTIDYL CARBOXYPEPTIDASE"/>
    <property type="match status" value="1"/>
</dbReference>
<dbReference type="AlphaFoldDB" id="A0A150WGM2"/>
<dbReference type="Gene3D" id="3.40.390.10">
    <property type="entry name" value="Collagenase (Catalytic Domain)"/>
    <property type="match status" value="1"/>
</dbReference>
<dbReference type="GO" id="GO:0004222">
    <property type="term" value="F:metalloendopeptidase activity"/>
    <property type="evidence" value="ECO:0007669"/>
    <property type="project" value="InterPro"/>
</dbReference>
<dbReference type="GO" id="GO:0006508">
    <property type="term" value="P:proteolysis"/>
    <property type="evidence" value="ECO:0007669"/>
    <property type="project" value="UniProtKB-KW"/>
</dbReference>
<dbReference type="CDD" id="cd06456">
    <property type="entry name" value="M3A_DCP"/>
    <property type="match status" value="1"/>
</dbReference>
<protein>
    <submittedName>
        <fullName evidence="9">Peptidase M3</fullName>
    </submittedName>
</protein>
<dbReference type="InterPro" id="IPR034005">
    <property type="entry name" value="M3A_DCP"/>
</dbReference>
<dbReference type="Pfam" id="PF01432">
    <property type="entry name" value="Peptidase_M3"/>
    <property type="match status" value="1"/>
</dbReference>
<evidence type="ECO:0000256" key="2">
    <source>
        <dbReference type="ARBA" id="ARBA00022670"/>
    </source>
</evidence>
<evidence type="ECO:0000259" key="8">
    <source>
        <dbReference type="Pfam" id="PF01432"/>
    </source>
</evidence>
<feature type="domain" description="Peptidase M3A/M3B catalytic" evidence="8">
    <location>
        <begin position="227"/>
        <end position="673"/>
    </location>
</feature>
<organism evidence="9 10">
    <name type="scientific">Bdellovibrio bacteriovorus</name>
    <dbReference type="NCBI Taxonomy" id="959"/>
    <lineage>
        <taxon>Bacteria</taxon>
        <taxon>Pseudomonadati</taxon>
        <taxon>Bdellovibrionota</taxon>
        <taxon>Bdellovibrionia</taxon>
        <taxon>Bdellovibrionales</taxon>
        <taxon>Pseudobdellovibrionaceae</taxon>
        <taxon>Bdellovibrio</taxon>
    </lineage>
</organism>